<dbReference type="Proteomes" id="UP000266861">
    <property type="component" value="Unassembled WGS sequence"/>
</dbReference>
<protein>
    <submittedName>
        <fullName evidence="1">Uncharacterized protein</fullName>
    </submittedName>
</protein>
<proteinExistence type="predicted"/>
<dbReference type="AlphaFoldDB" id="A0A397JE44"/>
<sequence>MQLWYQLTCPLNVLRYAPDKNNEIPSKFTNARCFKITHFIKGIVSFGYGPIKDFFKAGPDDTSSAIVKIPHFVKKSTQHTTYGRRKN</sequence>
<name>A0A397JE44_9GLOM</name>
<evidence type="ECO:0000313" key="1">
    <source>
        <dbReference type="EMBL" id="RHZ85837.1"/>
    </source>
</evidence>
<accession>A0A397JE44</accession>
<comment type="caution">
    <text evidence="1">The sequence shown here is derived from an EMBL/GenBank/DDBJ whole genome shotgun (WGS) entry which is preliminary data.</text>
</comment>
<reference evidence="1 2" key="1">
    <citation type="submission" date="2018-08" db="EMBL/GenBank/DDBJ databases">
        <title>Genome and evolution of the arbuscular mycorrhizal fungus Diversispora epigaea (formerly Glomus versiforme) and its bacterial endosymbionts.</title>
        <authorList>
            <person name="Sun X."/>
            <person name="Fei Z."/>
            <person name="Harrison M."/>
        </authorList>
    </citation>
    <scope>NUCLEOTIDE SEQUENCE [LARGE SCALE GENOMIC DNA]</scope>
    <source>
        <strain evidence="1 2">IT104</strain>
    </source>
</reference>
<evidence type="ECO:0000313" key="2">
    <source>
        <dbReference type="Proteomes" id="UP000266861"/>
    </source>
</evidence>
<gene>
    <name evidence="1" type="ORF">Glove_59g104</name>
</gene>
<keyword evidence="2" id="KW-1185">Reference proteome</keyword>
<dbReference type="EMBL" id="PQFF01000056">
    <property type="protein sequence ID" value="RHZ85837.1"/>
    <property type="molecule type" value="Genomic_DNA"/>
</dbReference>
<organism evidence="1 2">
    <name type="scientific">Diversispora epigaea</name>
    <dbReference type="NCBI Taxonomy" id="1348612"/>
    <lineage>
        <taxon>Eukaryota</taxon>
        <taxon>Fungi</taxon>
        <taxon>Fungi incertae sedis</taxon>
        <taxon>Mucoromycota</taxon>
        <taxon>Glomeromycotina</taxon>
        <taxon>Glomeromycetes</taxon>
        <taxon>Diversisporales</taxon>
        <taxon>Diversisporaceae</taxon>
        <taxon>Diversispora</taxon>
    </lineage>
</organism>